<organism evidence="1 2">
    <name type="scientific">Polyplax serrata</name>
    <name type="common">Common mouse louse</name>
    <dbReference type="NCBI Taxonomy" id="468196"/>
    <lineage>
        <taxon>Eukaryota</taxon>
        <taxon>Metazoa</taxon>
        <taxon>Ecdysozoa</taxon>
        <taxon>Arthropoda</taxon>
        <taxon>Hexapoda</taxon>
        <taxon>Insecta</taxon>
        <taxon>Pterygota</taxon>
        <taxon>Neoptera</taxon>
        <taxon>Paraneoptera</taxon>
        <taxon>Psocodea</taxon>
        <taxon>Troctomorpha</taxon>
        <taxon>Phthiraptera</taxon>
        <taxon>Anoplura</taxon>
        <taxon>Polyplacidae</taxon>
        <taxon>Polyplax</taxon>
    </lineage>
</organism>
<dbReference type="EMBL" id="JAWJWF010000005">
    <property type="protein sequence ID" value="KAK6631997.1"/>
    <property type="molecule type" value="Genomic_DNA"/>
</dbReference>
<name>A0ABR1B0A8_POLSC</name>
<comment type="caution">
    <text evidence="1">The sequence shown here is derived from an EMBL/GenBank/DDBJ whole genome shotgun (WGS) entry which is preliminary data.</text>
</comment>
<gene>
    <name evidence="1" type="ORF">RUM44_007027</name>
</gene>
<evidence type="ECO:0000313" key="2">
    <source>
        <dbReference type="Proteomes" id="UP001359485"/>
    </source>
</evidence>
<dbReference type="Proteomes" id="UP001359485">
    <property type="component" value="Unassembled WGS sequence"/>
</dbReference>
<evidence type="ECO:0000313" key="1">
    <source>
        <dbReference type="EMBL" id="KAK6631997.1"/>
    </source>
</evidence>
<accession>A0ABR1B0A8</accession>
<sequence length="216" mass="24331">MIARWSITTEAIDDNINGNAKPTDETILHQLTMKLDEFLIAGTLLGVASLVGGHKTGYGDDPNNYNCDEEMIDYNLPVPLATQPTRLRQCQVKTSYGYCEPQEEPVQERYYVKYSPSKKYYTPYKKDVSRFYQVLQPAVRYYEQQCPAPPTSGPTSVSDTRTVDCGLSDKNITSLLSIPLPKKLEGDIKTILVVDSKSKTTQQYRVDGWTTTPDAR</sequence>
<protein>
    <submittedName>
        <fullName evidence="1">Uncharacterized protein</fullName>
    </submittedName>
</protein>
<reference evidence="1 2" key="1">
    <citation type="submission" date="2023-09" db="EMBL/GenBank/DDBJ databases">
        <title>Genomes of two closely related lineages of the louse Polyplax serrata with different host specificities.</title>
        <authorList>
            <person name="Martinu J."/>
            <person name="Tarabai H."/>
            <person name="Stefka J."/>
            <person name="Hypsa V."/>
        </authorList>
    </citation>
    <scope>NUCLEOTIDE SEQUENCE [LARGE SCALE GENOMIC DNA]</scope>
    <source>
        <strain evidence="1">98ZLc_SE</strain>
    </source>
</reference>
<keyword evidence="2" id="KW-1185">Reference proteome</keyword>
<proteinExistence type="predicted"/>